<evidence type="ECO:0000313" key="1">
    <source>
        <dbReference type="EMBL" id="KAG0417121.1"/>
    </source>
</evidence>
<reference evidence="1 2" key="1">
    <citation type="journal article" date="2020" name="Cell">
        <title>Large-Scale Comparative Analyses of Tick Genomes Elucidate Their Genetic Diversity and Vector Capacities.</title>
        <authorList>
            <consortium name="Tick Genome and Microbiome Consortium (TIGMIC)"/>
            <person name="Jia N."/>
            <person name="Wang J."/>
            <person name="Shi W."/>
            <person name="Du L."/>
            <person name="Sun Y."/>
            <person name="Zhan W."/>
            <person name="Jiang J.F."/>
            <person name="Wang Q."/>
            <person name="Zhang B."/>
            <person name="Ji P."/>
            <person name="Bell-Sakyi L."/>
            <person name="Cui X.M."/>
            <person name="Yuan T.T."/>
            <person name="Jiang B.G."/>
            <person name="Yang W.F."/>
            <person name="Lam T.T."/>
            <person name="Chang Q.C."/>
            <person name="Ding S.J."/>
            <person name="Wang X.J."/>
            <person name="Zhu J.G."/>
            <person name="Ruan X.D."/>
            <person name="Zhao L."/>
            <person name="Wei J.T."/>
            <person name="Ye R.Z."/>
            <person name="Que T.C."/>
            <person name="Du C.H."/>
            <person name="Zhou Y.H."/>
            <person name="Cheng J.X."/>
            <person name="Dai P.F."/>
            <person name="Guo W.B."/>
            <person name="Han X.H."/>
            <person name="Huang E.J."/>
            <person name="Li L.F."/>
            <person name="Wei W."/>
            <person name="Gao Y.C."/>
            <person name="Liu J.Z."/>
            <person name="Shao H.Z."/>
            <person name="Wang X."/>
            <person name="Wang C.C."/>
            <person name="Yang T.C."/>
            <person name="Huo Q.B."/>
            <person name="Li W."/>
            <person name="Chen H.Y."/>
            <person name="Chen S.E."/>
            <person name="Zhou L.G."/>
            <person name="Ni X.B."/>
            <person name="Tian J.H."/>
            <person name="Sheng Y."/>
            <person name="Liu T."/>
            <person name="Pan Y.S."/>
            <person name="Xia L.Y."/>
            <person name="Li J."/>
            <person name="Zhao F."/>
            <person name="Cao W.C."/>
        </authorList>
    </citation>
    <scope>NUCLEOTIDE SEQUENCE [LARGE SCALE GENOMIC DNA]</scope>
    <source>
        <strain evidence="1">Iper-2018</strain>
    </source>
</reference>
<proteinExistence type="predicted"/>
<name>A0AC60PBR8_IXOPE</name>
<accession>A0AC60PBR8</accession>
<comment type="caution">
    <text evidence="1">The sequence shown here is derived from an EMBL/GenBank/DDBJ whole genome shotgun (WGS) entry which is preliminary data.</text>
</comment>
<keyword evidence="2" id="KW-1185">Reference proteome</keyword>
<protein>
    <submittedName>
        <fullName evidence="1">Uncharacterized protein</fullName>
    </submittedName>
</protein>
<dbReference type="EMBL" id="JABSTQ010010881">
    <property type="protein sequence ID" value="KAG0417121.1"/>
    <property type="molecule type" value="Genomic_DNA"/>
</dbReference>
<sequence>MREVTEPDLPPAVNTELFVPAAPPVPPRLLSPVIEQLPSASDQSVPPACGNLAHSLECQNDVPKNLTLVLTNPRPQWCLVDGQPTLALLQEVIQPPDLLAQAMGLAGVPMQPDQEPDLQPPLEPDETDTHQVGAERILRYLQDHQPTVPQQAEEQRDSDDQSEEDEDLTEEENDTRRQAARSAGPPHPPVRASNRPPDVNWPMSIRGRRSWGPSEGSRSGAVAPISQWPRMTKKSGVNNCVRSVGSGRDSFIRSRESAAKAKAVTLHLVGID</sequence>
<organism evidence="1 2">
    <name type="scientific">Ixodes persulcatus</name>
    <name type="common">Taiga tick</name>
    <dbReference type="NCBI Taxonomy" id="34615"/>
    <lineage>
        <taxon>Eukaryota</taxon>
        <taxon>Metazoa</taxon>
        <taxon>Ecdysozoa</taxon>
        <taxon>Arthropoda</taxon>
        <taxon>Chelicerata</taxon>
        <taxon>Arachnida</taxon>
        <taxon>Acari</taxon>
        <taxon>Parasitiformes</taxon>
        <taxon>Ixodida</taxon>
        <taxon>Ixodoidea</taxon>
        <taxon>Ixodidae</taxon>
        <taxon>Ixodinae</taxon>
        <taxon>Ixodes</taxon>
    </lineage>
</organism>
<dbReference type="Proteomes" id="UP000805193">
    <property type="component" value="Unassembled WGS sequence"/>
</dbReference>
<gene>
    <name evidence="1" type="ORF">HPB47_005866</name>
</gene>
<evidence type="ECO:0000313" key="2">
    <source>
        <dbReference type="Proteomes" id="UP000805193"/>
    </source>
</evidence>